<dbReference type="WBParaSite" id="ALUE_0002322701-mRNA-1">
    <property type="protein sequence ID" value="ALUE_0002322701-mRNA-1"/>
    <property type="gene ID" value="ALUE_0002322701"/>
</dbReference>
<organism evidence="1 2">
    <name type="scientific">Ascaris lumbricoides</name>
    <name type="common">Giant roundworm</name>
    <dbReference type="NCBI Taxonomy" id="6252"/>
    <lineage>
        <taxon>Eukaryota</taxon>
        <taxon>Metazoa</taxon>
        <taxon>Ecdysozoa</taxon>
        <taxon>Nematoda</taxon>
        <taxon>Chromadorea</taxon>
        <taxon>Rhabditida</taxon>
        <taxon>Spirurina</taxon>
        <taxon>Ascaridomorpha</taxon>
        <taxon>Ascaridoidea</taxon>
        <taxon>Ascarididae</taxon>
        <taxon>Ascaris</taxon>
    </lineage>
</organism>
<keyword evidence="1" id="KW-1185">Reference proteome</keyword>
<evidence type="ECO:0000313" key="1">
    <source>
        <dbReference type="Proteomes" id="UP000036681"/>
    </source>
</evidence>
<sequence>MHMITPRRSLTEIFTRWTLLYDDFNIIVNKRINVAIYFPYTAVMLSRRTIQRCMERPFALRTHYAATDAFHCFSIWVTAGDVYYR</sequence>
<dbReference type="AlphaFoldDB" id="A0A0M3IWU9"/>
<proteinExistence type="predicted"/>
<name>A0A0M3IWU9_ASCLU</name>
<reference evidence="2" key="1">
    <citation type="submission" date="2017-02" db="UniProtKB">
        <authorList>
            <consortium name="WormBaseParasite"/>
        </authorList>
    </citation>
    <scope>IDENTIFICATION</scope>
</reference>
<protein>
    <submittedName>
        <fullName evidence="2">Uncharacterized protein</fullName>
    </submittedName>
</protein>
<accession>A0A0M3IWU9</accession>
<dbReference type="Proteomes" id="UP000036681">
    <property type="component" value="Unplaced"/>
</dbReference>
<evidence type="ECO:0000313" key="2">
    <source>
        <dbReference type="WBParaSite" id="ALUE_0002322701-mRNA-1"/>
    </source>
</evidence>